<comment type="caution">
    <text evidence="1">The sequence shown here is derived from an EMBL/GenBank/DDBJ whole genome shotgun (WGS) entry which is preliminary data.</text>
</comment>
<organism evidence="1 2">
    <name type="scientific">Kocuria soli</name>
    <dbReference type="NCBI Taxonomy" id="2485125"/>
    <lineage>
        <taxon>Bacteria</taxon>
        <taxon>Bacillati</taxon>
        <taxon>Actinomycetota</taxon>
        <taxon>Actinomycetes</taxon>
        <taxon>Micrococcales</taxon>
        <taxon>Micrococcaceae</taxon>
        <taxon>Kocuria</taxon>
    </lineage>
</organism>
<dbReference type="AlphaFoldDB" id="A0A3N3ZQ35"/>
<dbReference type="PANTHER" id="PTHR36974">
    <property type="entry name" value="MEMBRANE PROTEIN-RELATED"/>
    <property type="match status" value="1"/>
</dbReference>
<sequence length="126" mass="13978">MHDKTKRARRDAKLLAGLTGSLGVLHFLKPKPFDSLIPRALPGSPRFWTLASGVAELVITGGLLVPQARRAAGRAATVLYLGVFPGNVQMAWNWRHKSWPWQLVSLGRLPLQADLIVRAERVHRDS</sequence>
<dbReference type="OrthoDB" id="3267646at2"/>
<evidence type="ECO:0000313" key="2">
    <source>
        <dbReference type="Proteomes" id="UP000270616"/>
    </source>
</evidence>
<evidence type="ECO:0008006" key="3">
    <source>
        <dbReference type="Google" id="ProtNLM"/>
    </source>
</evidence>
<accession>A0A3N3ZQ35</accession>
<keyword evidence="2" id="KW-1185">Reference proteome</keyword>
<name>A0A3N3ZQ35_9MICC</name>
<protein>
    <recommendedName>
        <fullName evidence="3">DoxX family membrane protein</fullName>
    </recommendedName>
</protein>
<gene>
    <name evidence="1" type="ORF">EDL96_06890</name>
</gene>
<dbReference type="EMBL" id="RKMF01000007">
    <property type="protein sequence ID" value="ROZ63260.1"/>
    <property type="molecule type" value="Genomic_DNA"/>
</dbReference>
<dbReference type="PANTHER" id="PTHR36974:SF1">
    <property type="entry name" value="DOXX FAMILY MEMBRANE PROTEIN"/>
    <property type="match status" value="1"/>
</dbReference>
<dbReference type="Proteomes" id="UP000270616">
    <property type="component" value="Unassembled WGS sequence"/>
</dbReference>
<reference evidence="1 2" key="1">
    <citation type="submission" date="2018-10" db="EMBL/GenBank/DDBJ databases">
        <title>Kocuria sp. M5W7-7, whole genome shotgun sequence.</title>
        <authorList>
            <person name="Tuo L."/>
        </authorList>
    </citation>
    <scope>NUCLEOTIDE SEQUENCE [LARGE SCALE GENOMIC DNA]</scope>
    <source>
        <strain evidence="1 2">M5W7-7</strain>
    </source>
</reference>
<proteinExistence type="predicted"/>
<dbReference type="RefSeq" id="WP_123825058.1">
    <property type="nucleotide sequence ID" value="NZ_RKMF01000007.1"/>
</dbReference>
<evidence type="ECO:0000313" key="1">
    <source>
        <dbReference type="EMBL" id="ROZ63260.1"/>
    </source>
</evidence>